<feature type="region of interest" description="Disordered" evidence="6">
    <location>
        <begin position="1"/>
        <end position="49"/>
    </location>
</feature>
<evidence type="ECO:0000256" key="5">
    <source>
        <dbReference type="PROSITE-ProRule" id="PRU01240"/>
    </source>
</evidence>
<dbReference type="Pfam" id="PF00082">
    <property type="entry name" value="Peptidase_S8"/>
    <property type="match status" value="1"/>
</dbReference>
<dbReference type="InterPro" id="IPR022398">
    <property type="entry name" value="Peptidase_S8_His-AS"/>
</dbReference>
<evidence type="ECO:0000256" key="6">
    <source>
        <dbReference type="SAM" id="MobiDB-lite"/>
    </source>
</evidence>
<keyword evidence="4 5" id="KW-0720">Serine protease</keyword>
<keyword evidence="9" id="KW-1185">Reference proteome</keyword>
<dbReference type="Gene3D" id="3.40.50.200">
    <property type="entry name" value="Peptidase S8/S53 domain"/>
    <property type="match status" value="1"/>
</dbReference>
<feature type="active site" description="Charge relay system" evidence="5">
    <location>
        <position position="314"/>
    </location>
</feature>
<gene>
    <name evidence="8" type="ORF">Q7A36_28500</name>
</gene>
<keyword evidence="2 5" id="KW-0645">Protease</keyword>
<dbReference type="RefSeq" id="WP_305107171.1">
    <property type="nucleotide sequence ID" value="NZ_JAUTWS010000045.1"/>
</dbReference>
<proteinExistence type="inferred from homology"/>
<comment type="similarity">
    <text evidence="1 5">Belongs to the peptidase S8 family.</text>
</comment>
<dbReference type="PANTHER" id="PTHR43399">
    <property type="entry name" value="SUBTILISIN-RELATED"/>
    <property type="match status" value="1"/>
</dbReference>
<evidence type="ECO:0000256" key="2">
    <source>
        <dbReference type="ARBA" id="ARBA00022670"/>
    </source>
</evidence>
<evidence type="ECO:0000313" key="8">
    <source>
        <dbReference type="EMBL" id="MDO9712316.1"/>
    </source>
</evidence>
<sequence length="655" mass="68229">MSDQKDSPGPRDRRGSPAHAAAPGASATGSAADQPTHKTTPHADVGTRRRQYMVGRAVPTAEAYAAGFAPAAAGFGLGPQVQAGGSYNADEIVRALGAMPDVEVVRRVRPTGVGVLSAGAANHDIVVVRTATLEKAEFLETMGRRNPSLIVERDHLLQHLGTFRPAFVGLPGTPTQAATASIDVEFRVTSQDGNGLQNAEVVVYGENGTEDRGKTDANGNVTIQVRGGFLNQTAALYVKPAANHWEKFIERPSLQQNGVNTIPLRALSDFPEADFPAPNNQRNAFFGYGQRIMDLLGLDLAACTGAGARVAIIDSGCDADHPALRHIRIGRDYTNLSDDHQPDENSWRDDQISHGTHCAGIIAGNGQNGHIRGFAPEAEVHILKVFPGGAFNNLVAAIHYCIDNAIHVVNCSLGSDADSRLVQQAIELGRQAGVAVFVAAGNSASAVQFPARLPGVMCVSAIGQAGRVPEDTYHARTVPDGAPVAPGQVYPARFTCHGPQVGLCGPGVGIISTVPGGGYAAWDGTSMADPHLTGLGALLAAHHPALNRAVVRDAAWVDHLFALMRSAAAPVGLPAEFGGVGLPQASRAIGAGTAMAGMRLSGASPTLQAGPDSGMALRGPEALAEAVSRAVLRLLPEYMKDSIQDTRRDPGRTAA</sequence>
<dbReference type="EMBL" id="JAUTWS010000045">
    <property type="protein sequence ID" value="MDO9712316.1"/>
    <property type="molecule type" value="Genomic_DNA"/>
</dbReference>
<evidence type="ECO:0000256" key="3">
    <source>
        <dbReference type="ARBA" id="ARBA00022801"/>
    </source>
</evidence>
<organism evidence="8 9">
    <name type="scientific">Paracraurococcus lichenis</name>
    <dbReference type="NCBI Taxonomy" id="3064888"/>
    <lineage>
        <taxon>Bacteria</taxon>
        <taxon>Pseudomonadati</taxon>
        <taxon>Pseudomonadota</taxon>
        <taxon>Alphaproteobacteria</taxon>
        <taxon>Acetobacterales</taxon>
        <taxon>Roseomonadaceae</taxon>
        <taxon>Paracraurococcus</taxon>
    </lineage>
</organism>
<feature type="domain" description="Peptidase S8/S53" evidence="7">
    <location>
        <begin position="305"/>
        <end position="554"/>
    </location>
</feature>
<dbReference type="InterPro" id="IPR051048">
    <property type="entry name" value="Peptidase_S8/S53_subtilisin"/>
</dbReference>
<dbReference type="PROSITE" id="PS51892">
    <property type="entry name" value="SUBTILASE"/>
    <property type="match status" value="1"/>
</dbReference>
<comment type="caution">
    <text evidence="8">The sequence shown here is derived from an EMBL/GenBank/DDBJ whole genome shotgun (WGS) entry which is preliminary data.</text>
</comment>
<reference evidence="8 9" key="1">
    <citation type="submission" date="2023-08" db="EMBL/GenBank/DDBJ databases">
        <title>The draft genome sequence of Paracraurococcus sp. LOR1-02.</title>
        <authorList>
            <person name="Kingkaew E."/>
            <person name="Tanasupawat S."/>
        </authorList>
    </citation>
    <scope>NUCLEOTIDE SEQUENCE [LARGE SCALE GENOMIC DNA]</scope>
    <source>
        <strain evidence="8 9">LOR1-02</strain>
    </source>
</reference>
<dbReference type="PROSITE" id="PS00137">
    <property type="entry name" value="SUBTILASE_HIS"/>
    <property type="match status" value="1"/>
</dbReference>
<feature type="active site" description="Charge relay system" evidence="5">
    <location>
        <position position="354"/>
    </location>
</feature>
<name>A0ABT9E7Y1_9PROT</name>
<dbReference type="Proteomes" id="UP001243009">
    <property type="component" value="Unassembled WGS sequence"/>
</dbReference>
<dbReference type="InterPro" id="IPR000209">
    <property type="entry name" value="Peptidase_S8/S53_dom"/>
</dbReference>
<evidence type="ECO:0000313" key="9">
    <source>
        <dbReference type="Proteomes" id="UP001243009"/>
    </source>
</evidence>
<accession>A0ABT9E7Y1</accession>
<dbReference type="PRINTS" id="PR00723">
    <property type="entry name" value="SUBTILISIN"/>
</dbReference>
<keyword evidence="3 5" id="KW-0378">Hydrolase</keyword>
<evidence type="ECO:0000256" key="4">
    <source>
        <dbReference type="ARBA" id="ARBA00022825"/>
    </source>
</evidence>
<dbReference type="InterPro" id="IPR015500">
    <property type="entry name" value="Peptidase_S8_subtilisin-rel"/>
</dbReference>
<dbReference type="SUPFAM" id="SSF52743">
    <property type="entry name" value="Subtilisin-like"/>
    <property type="match status" value="1"/>
</dbReference>
<feature type="active site" description="Charge relay system" evidence="5">
    <location>
        <position position="526"/>
    </location>
</feature>
<evidence type="ECO:0000259" key="7">
    <source>
        <dbReference type="Pfam" id="PF00082"/>
    </source>
</evidence>
<protein>
    <submittedName>
        <fullName evidence="8">S8 family serine peptidase</fullName>
    </submittedName>
</protein>
<feature type="compositionally biased region" description="Low complexity" evidence="6">
    <location>
        <begin position="17"/>
        <end position="32"/>
    </location>
</feature>
<dbReference type="InterPro" id="IPR036852">
    <property type="entry name" value="Peptidase_S8/S53_dom_sf"/>
</dbReference>
<dbReference type="PANTHER" id="PTHR43399:SF4">
    <property type="entry name" value="CELL WALL-ASSOCIATED PROTEASE"/>
    <property type="match status" value="1"/>
</dbReference>
<evidence type="ECO:0000256" key="1">
    <source>
        <dbReference type="ARBA" id="ARBA00011073"/>
    </source>
</evidence>
<dbReference type="PROSITE" id="PS00136">
    <property type="entry name" value="SUBTILASE_ASP"/>
    <property type="match status" value="1"/>
</dbReference>
<dbReference type="InterPro" id="IPR023827">
    <property type="entry name" value="Peptidase_S8_Asp-AS"/>
</dbReference>
<feature type="compositionally biased region" description="Basic and acidic residues" evidence="6">
    <location>
        <begin position="1"/>
        <end position="15"/>
    </location>
</feature>